<evidence type="ECO:0000256" key="15">
    <source>
        <dbReference type="SAM" id="MobiDB-lite"/>
    </source>
</evidence>
<evidence type="ECO:0000256" key="4">
    <source>
        <dbReference type="ARBA" id="ARBA00022695"/>
    </source>
</evidence>
<evidence type="ECO:0000313" key="17">
    <source>
        <dbReference type="EMBL" id="TCN24679.1"/>
    </source>
</evidence>
<dbReference type="Gene3D" id="3.90.980.10">
    <property type="entry name" value="DNA primase, catalytic core, N-terminal domain"/>
    <property type="match status" value="1"/>
</dbReference>
<dbReference type="InterPro" id="IPR050219">
    <property type="entry name" value="DnaG_primase"/>
</dbReference>
<dbReference type="FunFam" id="3.90.980.10:FF:000001">
    <property type="entry name" value="DNA primase"/>
    <property type="match status" value="1"/>
</dbReference>
<dbReference type="InterPro" id="IPR019475">
    <property type="entry name" value="DNA_primase_DnaB-bd"/>
</dbReference>
<comment type="subunit">
    <text evidence="12">Monomer. Interacts with DnaB.</text>
</comment>
<evidence type="ECO:0000256" key="7">
    <source>
        <dbReference type="ARBA" id="ARBA00022771"/>
    </source>
</evidence>
<keyword evidence="2 12" id="KW-0639">Primosome</keyword>
<dbReference type="GO" id="GO:1990077">
    <property type="term" value="C:primosome complex"/>
    <property type="evidence" value="ECO:0007669"/>
    <property type="project" value="UniProtKB-KW"/>
</dbReference>
<dbReference type="HAMAP" id="MF_00974">
    <property type="entry name" value="DNA_primase_DnaG"/>
    <property type="match status" value="1"/>
</dbReference>
<keyword evidence="9" id="KW-0460">Magnesium</keyword>
<gene>
    <name evidence="12" type="primary">dnaG</name>
    <name evidence="17" type="ORF">EV146_107388</name>
</gene>
<dbReference type="SMART" id="SM00400">
    <property type="entry name" value="ZnF_CHCC"/>
    <property type="match status" value="1"/>
</dbReference>
<dbReference type="InterPro" id="IPR030846">
    <property type="entry name" value="DnaG_bac"/>
</dbReference>
<protein>
    <recommendedName>
        <fullName evidence="12 13">DNA primase</fullName>
        <ecNumber evidence="12">2.7.7.101</ecNumber>
    </recommendedName>
</protein>
<keyword evidence="7 12" id="KW-0863">Zinc-finger</keyword>
<dbReference type="Gene3D" id="1.10.860.10">
    <property type="entry name" value="DNAb Helicase, Chain A"/>
    <property type="match status" value="1"/>
</dbReference>
<dbReference type="EC" id="2.7.7.101" evidence="12"/>
<evidence type="ECO:0000256" key="11">
    <source>
        <dbReference type="ARBA" id="ARBA00023163"/>
    </source>
</evidence>
<dbReference type="Gene3D" id="3.40.1360.10">
    <property type="match status" value="1"/>
</dbReference>
<comment type="domain">
    <text evidence="12">Contains an N-terminal zinc-binding domain, a central core domain that contains the primase activity, and a C-terminal DnaB-binding domain.</text>
</comment>
<dbReference type="InterPro" id="IPR006295">
    <property type="entry name" value="DNA_primase_DnaG"/>
</dbReference>
<evidence type="ECO:0000256" key="5">
    <source>
        <dbReference type="ARBA" id="ARBA00022705"/>
    </source>
</evidence>
<dbReference type="SMART" id="SM00493">
    <property type="entry name" value="TOPRIM"/>
    <property type="match status" value="1"/>
</dbReference>
<evidence type="ECO:0000259" key="16">
    <source>
        <dbReference type="PROSITE" id="PS50880"/>
    </source>
</evidence>
<evidence type="ECO:0000256" key="3">
    <source>
        <dbReference type="ARBA" id="ARBA00022679"/>
    </source>
</evidence>
<dbReference type="InterPro" id="IPR016136">
    <property type="entry name" value="DNA_helicase_N/primase_C"/>
</dbReference>
<dbReference type="InterPro" id="IPR036977">
    <property type="entry name" value="DNA_primase_Znf_CHC2"/>
</dbReference>
<comment type="catalytic activity">
    <reaction evidence="12">
        <text>ssDNA + n NTP = ssDNA/pppN(pN)n-1 hybrid + (n-1) diphosphate.</text>
        <dbReference type="EC" id="2.7.7.101"/>
    </reaction>
</comment>
<evidence type="ECO:0000256" key="2">
    <source>
        <dbReference type="ARBA" id="ARBA00022515"/>
    </source>
</evidence>
<dbReference type="SUPFAM" id="SSF48024">
    <property type="entry name" value="N-terminal domain of DnaB helicase"/>
    <property type="match status" value="1"/>
</dbReference>
<dbReference type="CDD" id="cd03364">
    <property type="entry name" value="TOPRIM_DnaG_primases"/>
    <property type="match status" value="1"/>
</dbReference>
<keyword evidence="5 12" id="KW-0235">DNA replication</keyword>
<keyword evidence="3 12" id="KW-0808">Transferase</keyword>
<dbReference type="AlphaFoldDB" id="A0A4R2BFJ6"/>
<organism evidence="17 18">
    <name type="scientific">Mesobacillus foraminis</name>
    <dbReference type="NCBI Taxonomy" id="279826"/>
    <lineage>
        <taxon>Bacteria</taxon>
        <taxon>Bacillati</taxon>
        <taxon>Bacillota</taxon>
        <taxon>Bacilli</taxon>
        <taxon>Bacillales</taxon>
        <taxon>Bacillaceae</taxon>
        <taxon>Mesobacillus</taxon>
    </lineage>
</organism>
<dbReference type="InterPro" id="IPR007693">
    <property type="entry name" value="DNA_helicase_DnaB-like_N"/>
</dbReference>
<reference evidence="17 18" key="1">
    <citation type="journal article" date="2015" name="Stand. Genomic Sci.">
        <title>Genomic Encyclopedia of Bacterial and Archaeal Type Strains, Phase III: the genomes of soil and plant-associated and newly described type strains.</title>
        <authorList>
            <person name="Whitman W.B."/>
            <person name="Woyke T."/>
            <person name="Klenk H.P."/>
            <person name="Zhou Y."/>
            <person name="Lilburn T.G."/>
            <person name="Beck B.J."/>
            <person name="De Vos P."/>
            <person name="Vandamme P."/>
            <person name="Eisen J.A."/>
            <person name="Garrity G."/>
            <person name="Hugenholtz P."/>
            <person name="Kyrpides N.C."/>
        </authorList>
    </citation>
    <scope>NUCLEOTIDE SEQUENCE [LARGE SCALE GENOMIC DNA]</scope>
    <source>
        <strain evidence="17 18">CV53</strain>
    </source>
</reference>
<dbReference type="SUPFAM" id="SSF56731">
    <property type="entry name" value="DNA primase core"/>
    <property type="match status" value="1"/>
</dbReference>
<keyword evidence="18" id="KW-1185">Reference proteome</keyword>
<dbReference type="GO" id="GO:0000428">
    <property type="term" value="C:DNA-directed RNA polymerase complex"/>
    <property type="evidence" value="ECO:0007669"/>
    <property type="project" value="UniProtKB-KW"/>
</dbReference>
<dbReference type="PROSITE" id="PS50880">
    <property type="entry name" value="TOPRIM"/>
    <property type="match status" value="1"/>
</dbReference>
<dbReference type="GO" id="GO:0006269">
    <property type="term" value="P:DNA replication, synthesis of primer"/>
    <property type="evidence" value="ECO:0007669"/>
    <property type="project" value="UniProtKB-UniRule"/>
</dbReference>
<dbReference type="InterPro" id="IPR034151">
    <property type="entry name" value="TOPRIM_DnaG_bac"/>
</dbReference>
<evidence type="ECO:0000256" key="10">
    <source>
        <dbReference type="ARBA" id="ARBA00023125"/>
    </source>
</evidence>
<feature type="domain" description="Toprim" evidence="16">
    <location>
        <begin position="264"/>
        <end position="345"/>
    </location>
</feature>
<dbReference type="Pfam" id="PF13155">
    <property type="entry name" value="Toprim_2"/>
    <property type="match status" value="1"/>
</dbReference>
<dbReference type="GO" id="GO:0003899">
    <property type="term" value="F:DNA-directed RNA polymerase activity"/>
    <property type="evidence" value="ECO:0007669"/>
    <property type="project" value="UniProtKB-UniRule"/>
</dbReference>
<keyword evidence="4 12" id="KW-0548">Nucleotidyltransferase</keyword>
<dbReference type="FunFam" id="3.90.580.10:FF:000001">
    <property type="entry name" value="DNA primase"/>
    <property type="match status" value="1"/>
</dbReference>
<dbReference type="GO" id="GO:0008270">
    <property type="term" value="F:zinc ion binding"/>
    <property type="evidence" value="ECO:0007669"/>
    <property type="project" value="UniProtKB-UniRule"/>
</dbReference>
<name>A0A4R2BFJ6_9BACI</name>
<evidence type="ECO:0000256" key="12">
    <source>
        <dbReference type="HAMAP-Rule" id="MF_00974"/>
    </source>
</evidence>
<dbReference type="Pfam" id="PF08275">
    <property type="entry name" value="DNAG_N"/>
    <property type="match status" value="1"/>
</dbReference>
<dbReference type="Pfam" id="PF10410">
    <property type="entry name" value="DnaB_bind"/>
    <property type="match status" value="1"/>
</dbReference>
<comment type="caution">
    <text evidence="17">The sequence shown here is derived from an EMBL/GenBank/DDBJ whole genome shotgun (WGS) entry which is preliminary data.</text>
</comment>
<evidence type="ECO:0000256" key="13">
    <source>
        <dbReference type="PIRNR" id="PIRNR002811"/>
    </source>
</evidence>
<dbReference type="EMBL" id="SLVV01000007">
    <property type="protein sequence ID" value="TCN24679.1"/>
    <property type="molecule type" value="Genomic_DNA"/>
</dbReference>
<dbReference type="GO" id="GO:0003677">
    <property type="term" value="F:DNA binding"/>
    <property type="evidence" value="ECO:0007669"/>
    <property type="project" value="UniProtKB-KW"/>
</dbReference>
<keyword evidence="1 12" id="KW-0240">DNA-directed RNA polymerase</keyword>
<dbReference type="Proteomes" id="UP000295689">
    <property type="component" value="Unassembled WGS sequence"/>
</dbReference>
<evidence type="ECO:0000256" key="14">
    <source>
        <dbReference type="PIRSR" id="PIRSR002811-1"/>
    </source>
</evidence>
<accession>A0A4R2BFJ6</accession>
<keyword evidence="11 12" id="KW-0804">Transcription</keyword>
<evidence type="ECO:0000256" key="1">
    <source>
        <dbReference type="ARBA" id="ARBA00022478"/>
    </source>
</evidence>
<dbReference type="InterPro" id="IPR013264">
    <property type="entry name" value="DNAG_N"/>
</dbReference>
<dbReference type="GO" id="GO:0005737">
    <property type="term" value="C:cytoplasm"/>
    <property type="evidence" value="ECO:0007669"/>
    <property type="project" value="TreeGrafter"/>
</dbReference>
<dbReference type="Gene3D" id="3.90.580.10">
    <property type="entry name" value="Zinc finger, CHC2-type domain"/>
    <property type="match status" value="1"/>
</dbReference>
<keyword evidence="8 12" id="KW-0862">Zinc</keyword>
<comment type="similarity">
    <text evidence="12 13">Belongs to the DnaG primase family.</text>
</comment>
<dbReference type="InterPro" id="IPR002694">
    <property type="entry name" value="Znf_CHC2"/>
</dbReference>
<keyword evidence="6 12" id="KW-0479">Metal-binding</keyword>
<sequence>MLMAERIAEEKINEIRQAVEIVDVIGDYVQLKKHGRNYFGLCPFHGENTPSFSVSPDKQIYHCFGCGAGGNVFSFLMEVDGLSFQEAALKLAERTNIELEVEAASPLKRKAYPENYRQMVDAHELLRKFYHHLLVNTDEGQPALEYLLKRGFSKESIDKFQIGYALPSWEFVTGFLQKKGYSAEHMEKAGLIIKRDRDGTFFDRFRDRVMFPILDHQGNTIAFSGRALGDDEPKYLNSPETPIFNKSKILYNFSKARSSIRKHQHAILFEGFADVIAADRSGVENGVATMGTSLTGEHVSILKKNVQNITICYDSDKAGIEAAYRAAVLLNDAGCTVKVAMMPSGMDPDDYIRKYGEEKFRNEVIGSSSTFMSFKIQYFRRGKNLQNEGDRLQYIEEVLKEISRLDKAVEKDLYLRQLADEFSLSLDALKQQANQSQDNGKGQPARQPQPEPEKKQFVFTRQAGLKPAYHEAERRLIAHMIRNSEIAYKVQELLQGKTFNIDEHQAIITYLLGFYEKGYEPDPSRFLNYLEDNKLKRVVADIEMMSLNDELADQELTDYIKQVLNYQKLLKIKDKQAEQKEAERQSDYLRAAAIAMEIIQLRKSL</sequence>
<dbReference type="Pfam" id="PF00772">
    <property type="entry name" value="DnaB"/>
    <property type="match status" value="1"/>
</dbReference>
<dbReference type="GO" id="GO:0005524">
    <property type="term" value="F:ATP binding"/>
    <property type="evidence" value="ECO:0007669"/>
    <property type="project" value="InterPro"/>
</dbReference>
<dbReference type="GO" id="GO:0003678">
    <property type="term" value="F:DNA helicase activity"/>
    <property type="evidence" value="ECO:0007669"/>
    <property type="project" value="InterPro"/>
</dbReference>
<dbReference type="PANTHER" id="PTHR30313:SF2">
    <property type="entry name" value="DNA PRIMASE"/>
    <property type="match status" value="1"/>
</dbReference>
<dbReference type="InterPro" id="IPR037068">
    <property type="entry name" value="DNA_primase_core_N_sf"/>
</dbReference>
<dbReference type="InterPro" id="IPR006171">
    <property type="entry name" value="TOPRIM_dom"/>
</dbReference>
<comment type="function">
    <text evidence="12 13">RNA polymerase that catalyzes the synthesis of short RNA molecules used as primers for DNA polymerase during DNA replication.</text>
</comment>
<comment type="cofactor">
    <cofactor evidence="12 13 14">
        <name>Zn(2+)</name>
        <dbReference type="ChEBI" id="CHEBI:29105"/>
    </cofactor>
    <text evidence="12 13 14">Binds 1 zinc ion per monomer.</text>
</comment>
<dbReference type="Pfam" id="PF01807">
    <property type="entry name" value="Zn_ribbon_DnaG"/>
    <property type="match status" value="1"/>
</dbReference>
<dbReference type="SUPFAM" id="SSF57783">
    <property type="entry name" value="Zinc beta-ribbon"/>
    <property type="match status" value="1"/>
</dbReference>
<evidence type="ECO:0000313" key="18">
    <source>
        <dbReference type="Proteomes" id="UP000295689"/>
    </source>
</evidence>
<evidence type="ECO:0000256" key="6">
    <source>
        <dbReference type="ARBA" id="ARBA00022723"/>
    </source>
</evidence>
<keyword evidence="10 12" id="KW-0238">DNA-binding</keyword>
<dbReference type="PIRSF" id="PIRSF002811">
    <property type="entry name" value="DnaG"/>
    <property type="match status" value="1"/>
</dbReference>
<feature type="zinc finger region" description="CHC2-type" evidence="12 14">
    <location>
        <begin position="42"/>
        <end position="66"/>
    </location>
</feature>
<feature type="region of interest" description="Disordered" evidence="15">
    <location>
        <begin position="432"/>
        <end position="454"/>
    </location>
</feature>
<dbReference type="InterPro" id="IPR036185">
    <property type="entry name" value="DNA_heli_DnaB-like_N_sf"/>
</dbReference>
<evidence type="ECO:0000256" key="9">
    <source>
        <dbReference type="ARBA" id="ARBA00022842"/>
    </source>
</evidence>
<dbReference type="NCBIfam" id="TIGR01391">
    <property type="entry name" value="dnaG"/>
    <property type="match status" value="1"/>
</dbReference>
<evidence type="ECO:0000256" key="8">
    <source>
        <dbReference type="ARBA" id="ARBA00022833"/>
    </source>
</evidence>
<dbReference type="PANTHER" id="PTHR30313">
    <property type="entry name" value="DNA PRIMASE"/>
    <property type="match status" value="1"/>
</dbReference>
<dbReference type="Gene3D" id="6.10.140.360">
    <property type="match status" value="1"/>
</dbReference>
<proteinExistence type="inferred from homology"/>